<organism evidence="2 3">
    <name type="scientific">Ornithinimicrobium pratense</name>
    <dbReference type="NCBI Taxonomy" id="2593973"/>
    <lineage>
        <taxon>Bacteria</taxon>
        <taxon>Bacillati</taxon>
        <taxon>Actinomycetota</taxon>
        <taxon>Actinomycetes</taxon>
        <taxon>Micrococcales</taxon>
        <taxon>Ornithinimicrobiaceae</taxon>
        <taxon>Ornithinimicrobium</taxon>
    </lineage>
</organism>
<dbReference type="NCBIfam" id="TIGR01409">
    <property type="entry name" value="TAT_signal_seq"/>
    <property type="match status" value="1"/>
</dbReference>
<gene>
    <name evidence="2" type="ORF">FY030_00590</name>
</gene>
<dbReference type="RefSeq" id="WP_158059816.1">
    <property type="nucleotide sequence ID" value="NZ_CP044427.1"/>
</dbReference>
<evidence type="ECO:0000313" key="2">
    <source>
        <dbReference type="EMBL" id="QFG67418.1"/>
    </source>
</evidence>
<keyword evidence="1" id="KW-0472">Membrane</keyword>
<dbReference type="EMBL" id="CP044427">
    <property type="protein sequence ID" value="QFG67418.1"/>
    <property type="molecule type" value="Genomic_DNA"/>
</dbReference>
<dbReference type="KEGG" id="serw:FY030_00590"/>
<protein>
    <submittedName>
        <fullName evidence="2">Twin-arginine translocation signal domain-containing protein</fullName>
    </submittedName>
</protein>
<evidence type="ECO:0000313" key="3">
    <source>
        <dbReference type="Proteomes" id="UP000326546"/>
    </source>
</evidence>
<dbReference type="Proteomes" id="UP000326546">
    <property type="component" value="Chromosome"/>
</dbReference>
<proteinExistence type="predicted"/>
<dbReference type="InterPro" id="IPR006311">
    <property type="entry name" value="TAT_signal"/>
</dbReference>
<feature type="transmembrane region" description="Helical" evidence="1">
    <location>
        <begin position="28"/>
        <end position="47"/>
    </location>
</feature>
<dbReference type="AlphaFoldDB" id="A0A5J6V1H0"/>
<keyword evidence="1" id="KW-0812">Transmembrane</keyword>
<keyword evidence="3" id="KW-1185">Reference proteome</keyword>
<name>A0A5J6V1H0_9MICO</name>
<dbReference type="InterPro" id="IPR019546">
    <property type="entry name" value="TAT_signal_bac_arc"/>
</dbReference>
<dbReference type="PROSITE" id="PS51318">
    <property type="entry name" value="TAT"/>
    <property type="match status" value="1"/>
</dbReference>
<keyword evidence="1" id="KW-1133">Transmembrane helix</keyword>
<evidence type="ECO:0000256" key="1">
    <source>
        <dbReference type="SAM" id="Phobius"/>
    </source>
</evidence>
<dbReference type="OrthoDB" id="5620138at2"/>
<sequence>MMRFEDLPEADTSWLRERMRDRPTRRGFLTRVLGAGTVVGLGSLAWVNRGAERAEAAYFQDWTSTTTGPCATYASDHTEQGIQCGPSPMCLDQSCCWRYRSGAGNLVAWHKQGPGRGRYFLHRPDDCWQGIYDSWHWKFSDGNTWRCSDGWTCSSSGSCTPTICPWIV</sequence>
<reference evidence="2 3" key="1">
    <citation type="submission" date="2019-09" db="EMBL/GenBank/DDBJ databases">
        <title>Serinicoccus pratensis sp. nov., isolated from meadow soil.</title>
        <authorList>
            <person name="Zhang W."/>
        </authorList>
    </citation>
    <scope>NUCLEOTIDE SEQUENCE [LARGE SCALE GENOMIC DNA]</scope>
    <source>
        <strain evidence="2 3">W204</strain>
    </source>
</reference>
<accession>A0A5J6V1H0</accession>